<evidence type="ECO:0000313" key="2">
    <source>
        <dbReference type="EMBL" id="EDM52220.1"/>
    </source>
</evidence>
<name>A5Z411_9FIRM</name>
<evidence type="ECO:0000313" key="3">
    <source>
        <dbReference type="Proteomes" id="UP000006000"/>
    </source>
</evidence>
<reference evidence="2 3" key="2">
    <citation type="submission" date="2007-04" db="EMBL/GenBank/DDBJ databases">
        <title>Draft genome sequence of Eubacterium ventriosum (ATCC 27560).</title>
        <authorList>
            <person name="Sudarsanam P."/>
            <person name="Ley R."/>
            <person name="Guruge J."/>
            <person name="Turnbaugh P.J."/>
            <person name="Mahowald M."/>
            <person name="Liep D."/>
            <person name="Gordon J."/>
        </authorList>
    </citation>
    <scope>NUCLEOTIDE SEQUENCE [LARGE SCALE GENOMIC DNA]</scope>
    <source>
        <strain evidence="2 3">ATCC 27560</strain>
    </source>
</reference>
<dbReference type="HOGENOM" id="CLU_3200010_0_0_9"/>
<gene>
    <name evidence="2" type="ORF">EUBVEN_00416</name>
</gene>
<organism evidence="2 3">
    <name type="scientific">Eubacterium ventriosum ATCC 27560</name>
    <dbReference type="NCBI Taxonomy" id="411463"/>
    <lineage>
        <taxon>Bacteria</taxon>
        <taxon>Bacillati</taxon>
        <taxon>Bacillota</taxon>
        <taxon>Clostridia</taxon>
        <taxon>Eubacteriales</taxon>
        <taxon>Eubacteriaceae</taxon>
        <taxon>Eubacterium</taxon>
    </lineage>
</organism>
<feature type="transmembrane region" description="Helical" evidence="1">
    <location>
        <begin position="6"/>
        <end position="27"/>
    </location>
</feature>
<dbReference type="Proteomes" id="UP000006000">
    <property type="component" value="Unassembled WGS sequence"/>
</dbReference>
<accession>A5Z411</accession>
<sequence>MIFMCAFLIYCRYLTGAYHILFLGCIFCRRRDIDPSACECHYIAF</sequence>
<protein>
    <submittedName>
        <fullName evidence="2">Uncharacterized protein</fullName>
    </submittedName>
</protein>
<keyword evidence="1" id="KW-0812">Transmembrane</keyword>
<evidence type="ECO:0000256" key="1">
    <source>
        <dbReference type="SAM" id="Phobius"/>
    </source>
</evidence>
<keyword evidence="1" id="KW-0472">Membrane</keyword>
<reference evidence="2 3" key="1">
    <citation type="submission" date="2007-03" db="EMBL/GenBank/DDBJ databases">
        <authorList>
            <person name="Fulton L."/>
            <person name="Clifton S."/>
            <person name="Fulton B."/>
            <person name="Xu J."/>
            <person name="Minx P."/>
            <person name="Pepin K.H."/>
            <person name="Johnson M."/>
            <person name="Thiruvilangam P."/>
            <person name="Bhonagiri V."/>
            <person name="Nash W.E."/>
            <person name="Mardis E.R."/>
            <person name="Wilson R.K."/>
        </authorList>
    </citation>
    <scope>NUCLEOTIDE SEQUENCE [LARGE SCALE GENOMIC DNA]</scope>
    <source>
        <strain evidence="2 3">ATCC 27560</strain>
    </source>
</reference>
<comment type="caution">
    <text evidence="2">The sequence shown here is derived from an EMBL/GenBank/DDBJ whole genome shotgun (WGS) entry which is preliminary data.</text>
</comment>
<proteinExistence type="predicted"/>
<keyword evidence="1" id="KW-1133">Transmembrane helix</keyword>
<dbReference type="AlphaFoldDB" id="A5Z411"/>
<dbReference type="EMBL" id="AAVL02000026">
    <property type="protein sequence ID" value="EDM52220.1"/>
    <property type="molecule type" value="Genomic_DNA"/>
</dbReference>